<comment type="similarity">
    <text evidence="5">Belongs to the Omp25/RopB family.</text>
</comment>
<organism evidence="8 9">
    <name type="scientific">Pelagibacterium lacus</name>
    <dbReference type="NCBI Taxonomy" id="2282655"/>
    <lineage>
        <taxon>Bacteria</taxon>
        <taxon>Pseudomonadati</taxon>
        <taxon>Pseudomonadota</taxon>
        <taxon>Alphaproteobacteria</taxon>
        <taxon>Hyphomicrobiales</taxon>
        <taxon>Devosiaceae</taxon>
        <taxon>Pelagibacterium</taxon>
    </lineage>
</organism>
<keyword evidence="3" id="KW-0472">Membrane</keyword>
<comment type="subcellular location">
    <subcellularLocation>
        <location evidence="1">Cell outer membrane</location>
    </subcellularLocation>
</comment>
<sequence length="199" mass="19999">MKTTLAIAAAIGLTALPAVAADVIQPAPIMPILTSPVSAHDWTGFYIGLTGAYANVSSNSGAPSENIFGVGVHAGYMLDMGDMVAGVRAEYSPSSLSNLSVGGVTLGDVGRLTGQFGLKLGDGGSTLAYAMGGLGVARSTNAGTDYTDLGWTVGAGVTQALSDSFSLTGEVSYIHFDNVSGTTVDVDGVGVVIGLSYHF</sequence>
<dbReference type="InterPro" id="IPR027385">
    <property type="entry name" value="Beta-barrel_OMP"/>
</dbReference>
<dbReference type="GO" id="GO:0009279">
    <property type="term" value="C:cell outer membrane"/>
    <property type="evidence" value="ECO:0007669"/>
    <property type="project" value="UniProtKB-SubCell"/>
</dbReference>
<dbReference type="InterPro" id="IPR011250">
    <property type="entry name" value="OMP/PagP_B-barrel"/>
</dbReference>
<dbReference type="RefSeq" id="WP_114647097.1">
    <property type="nucleotide sequence ID" value="NZ_QQNH01000043.1"/>
</dbReference>
<dbReference type="PANTHER" id="PTHR34001">
    <property type="entry name" value="BLL7405 PROTEIN"/>
    <property type="match status" value="1"/>
</dbReference>
<evidence type="ECO:0000256" key="6">
    <source>
        <dbReference type="SAM" id="SignalP"/>
    </source>
</evidence>
<feature type="domain" description="Outer membrane protein beta-barrel" evidence="7">
    <location>
        <begin position="27"/>
        <end position="199"/>
    </location>
</feature>
<dbReference type="OrthoDB" id="9815357at2"/>
<evidence type="ECO:0000256" key="1">
    <source>
        <dbReference type="ARBA" id="ARBA00004442"/>
    </source>
</evidence>
<gene>
    <name evidence="8" type="ORF">DVH29_15525</name>
</gene>
<keyword evidence="2 6" id="KW-0732">Signal</keyword>
<dbReference type="SUPFAM" id="SSF56925">
    <property type="entry name" value="OMPA-like"/>
    <property type="match status" value="1"/>
</dbReference>
<protein>
    <submittedName>
        <fullName evidence="8">Porin family protein</fullName>
    </submittedName>
</protein>
<proteinExistence type="inferred from homology"/>
<feature type="signal peptide" evidence="6">
    <location>
        <begin position="1"/>
        <end position="20"/>
    </location>
</feature>
<evidence type="ECO:0000259" key="7">
    <source>
        <dbReference type="Pfam" id="PF13505"/>
    </source>
</evidence>
<dbReference type="Gene3D" id="2.40.160.20">
    <property type="match status" value="1"/>
</dbReference>
<dbReference type="AlphaFoldDB" id="A0A369VZD3"/>
<reference evidence="9" key="1">
    <citation type="submission" date="2018-07" db="EMBL/GenBank/DDBJ databases">
        <authorList>
            <person name="Liu B.-T."/>
            <person name="Du Z."/>
        </authorList>
    </citation>
    <scope>NUCLEOTIDE SEQUENCE [LARGE SCALE GENOMIC DNA]</scope>
    <source>
        <strain evidence="9">XYN52</strain>
    </source>
</reference>
<evidence type="ECO:0000256" key="2">
    <source>
        <dbReference type="ARBA" id="ARBA00022729"/>
    </source>
</evidence>
<evidence type="ECO:0000256" key="3">
    <source>
        <dbReference type="ARBA" id="ARBA00023136"/>
    </source>
</evidence>
<feature type="chain" id="PRO_5017058414" evidence="6">
    <location>
        <begin position="21"/>
        <end position="199"/>
    </location>
</feature>
<accession>A0A369VZD3</accession>
<evidence type="ECO:0000313" key="8">
    <source>
        <dbReference type="EMBL" id="RDE07668.1"/>
    </source>
</evidence>
<dbReference type="EMBL" id="QQNH01000043">
    <property type="protein sequence ID" value="RDE07668.1"/>
    <property type="molecule type" value="Genomic_DNA"/>
</dbReference>
<evidence type="ECO:0000313" key="9">
    <source>
        <dbReference type="Proteomes" id="UP000253759"/>
    </source>
</evidence>
<comment type="caution">
    <text evidence="8">The sequence shown here is derived from an EMBL/GenBank/DDBJ whole genome shotgun (WGS) entry which is preliminary data.</text>
</comment>
<dbReference type="Proteomes" id="UP000253759">
    <property type="component" value="Unassembled WGS sequence"/>
</dbReference>
<keyword evidence="4" id="KW-0998">Cell outer membrane</keyword>
<dbReference type="InterPro" id="IPR051692">
    <property type="entry name" value="OMP-like"/>
</dbReference>
<evidence type="ECO:0000256" key="4">
    <source>
        <dbReference type="ARBA" id="ARBA00023237"/>
    </source>
</evidence>
<dbReference type="PANTHER" id="PTHR34001:SF3">
    <property type="entry name" value="BLL7405 PROTEIN"/>
    <property type="match status" value="1"/>
</dbReference>
<keyword evidence="9" id="KW-1185">Reference proteome</keyword>
<evidence type="ECO:0000256" key="5">
    <source>
        <dbReference type="ARBA" id="ARBA00038306"/>
    </source>
</evidence>
<name>A0A369VZD3_9HYPH</name>
<dbReference type="Pfam" id="PF13505">
    <property type="entry name" value="OMP_b-brl"/>
    <property type="match status" value="1"/>
</dbReference>